<sequence>MPSDMPETGFRSRSERKKKKNTTVINGVLAAAGLAIVLTALFFVMYPFDKDNKELASGVPSASPSPSPASSAEPASPSPEASASPLPSPAPSEEPSASAGPSEPSPSTAPDAEPTDKPEASAAPAKPSPKPKPSSSGTYTVKEGDTLTSISVAHYGSKDYVSLIAEKNGIVFVNDMKPGDKLTLPPASSKPAAGGKKGSAPSGTKEIDYSKVKLPATYLVLPGDTFYRISVRFYGTGKHAELIAKKNGLEAEAGLKAGDSIVVPAKPAD</sequence>
<evidence type="ECO:0000313" key="5">
    <source>
        <dbReference type="Proteomes" id="UP000234789"/>
    </source>
</evidence>
<dbReference type="CDD" id="cd00118">
    <property type="entry name" value="LysM"/>
    <property type="match status" value="1"/>
</dbReference>
<feature type="region of interest" description="Disordered" evidence="1">
    <location>
        <begin position="180"/>
        <end position="206"/>
    </location>
</feature>
<dbReference type="PANTHER" id="PTHR33734:SF22">
    <property type="entry name" value="MEMBRANE-BOUND LYTIC MUREIN TRANSGLYCOSYLASE D"/>
    <property type="match status" value="1"/>
</dbReference>
<name>A0A2N5N6I6_9BACL</name>
<dbReference type="SUPFAM" id="SSF54106">
    <property type="entry name" value="LysM domain"/>
    <property type="match status" value="1"/>
</dbReference>
<reference evidence="4 5" key="1">
    <citation type="submission" date="2017-05" db="EMBL/GenBank/DDBJ databases">
        <title>Functional genome analysis of Paenibacillus pasadenensis strain R16: insights on endophytic life style and antifungal activity.</title>
        <authorList>
            <person name="Passera A."/>
            <person name="Marcolungo L."/>
            <person name="Casati P."/>
            <person name="Brasca M."/>
            <person name="Quaglino F."/>
            <person name="Delledonne M."/>
        </authorList>
    </citation>
    <scope>NUCLEOTIDE SEQUENCE [LARGE SCALE GENOMIC DNA]</scope>
    <source>
        <strain evidence="4 5">R16</strain>
    </source>
</reference>
<dbReference type="PANTHER" id="PTHR33734">
    <property type="entry name" value="LYSM DOMAIN-CONTAINING GPI-ANCHORED PROTEIN 2"/>
    <property type="match status" value="1"/>
</dbReference>
<dbReference type="PROSITE" id="PS51782">
    <property type="entry name" value="LYSM"/>
    <property type="match status" value="2"/>
</dbReference>
<feature type="compositionally biased region" description="Low complexity" evidence="1">
    <location>
        <begin position="93"/>
        <end position="110"/>
    </location>
</feature>
<dbReference type="Pfam" id="PF01476">
    <property type="entry name" value="LysM"/>
    <property type="match status" value="2"/>
</dbReference>
<evidence type="ECO:0000256" key="2">
    <source>
        <dbReference type="SAM" id="Phobius"/>
    </source>
</evidence>
<feature type="domain" description="LysM" evidence="3">
    <location>
        <begin position="216"/>
        <end position="263"/>
    </location>
</feature>
<dbReference type="InterPro" id="IPR018392">
    <property type="entry name" value="LysM"/>
</dbReference>
<keyword evidence="2" id="KW-1133">Transmembrane helix</keyword>
<accession>A0A2N5N6I6</accession>
<keyword evidence="2" id="KW-0812">Transmembrane</keyword>
<evidence type="ECO:0000259" key="3">
    <source>
        <dbReference type="PROSITE" id="PS51782"/>
    </source>
</evidence>
<keyword evidence="2" id="KW-0472">Membrane</keyword>
<organism evidence="4 5">
    <name type="scientific">Paenibacillus pasadenensis</name>
    <dbReference type="NCBI Taxonomy" id="217090"/>
    <lineage>
        <taxon>Bacteria</taxon>
        <taxon>Bacillati</taxon>
        <taxon>Bacillota</taxon>
        <taxon>Bacilli</taxon>
        <taxon>Bacillales</taxon>
        <taxon>Paenibacillaceae</taxon>
        <taxon>Paenibacillus</taxon>
    </lineage>
</organism>
<dbReference type="Gene3D" id="3.10.350.10">
    <property type="entry name" value="LysM domain"/>
    <property type="match status" value="2"/>
</dbReference>
<proteinExistence type="predicted"/>
<dbReference type="SMART" id="SM00257">
    <property type="entry name" value="LysM"/>
    <property type="match status" value="2"/>
</dbReference>
<feature type="transmembrane region" description="Helical" evidence="2">
    <location>
        <begin position="21"/>
        <end position="46"/>
    </location>
</feature>
<feature type="region of interest" description="Disordered" evidence="1">
    <location>
        <begin position="1"/>
        <end position="20"/>
    </location>
</feature>
<dbReference type="InterPro" id="IPR036779">
    <property type="entry name" value="LysM_dom_sf"/>
</dbReference>
<evidence type="ECO:0000313" key="4">
    <source>
        <dbReference type="EMBL" id="PLT45923.1"/>
    </source>
</evidence>
<dbReference type="EMBL" id="NFEZ01000004">
    <property type="protein sequence ID" value="PLT45923.1"/>
    <property type="molecule type" value="Genomic_DNA"/>
</dbReference>
<dbReference type="RefSeq" id="WP_028597723.1">
    <property type="nucleotide sequence ID" value="NZ_BIMM01000026.1"/>
</dbReference>
<dbReference type="Proteomes" id="UP000234789">
    <property type="component" value="Unassembled WGS sequence"/>
</dbReference>
<keyword evidence="5" id="KW-1185">Reference proteome</keyword>
<comment type="caution">
    <text evidence="4">The sequence shown here is derived from an EMBL/GenBank/DDBJ whole genome shotgun (WGS) entry which is preliminary data.</text>
</comment>
<protein>
    <recommendedName>
        <fullName evidence="3">LysM domain-containing protein</fullName>
    </recommendedName>
</protein>
<dbReference type="AlphaFoldDB" id="A0A2N5N6I6"/>
<evidence type="ECO:0000256" key="1">
    <source>
        <dbReference type="SAM" id="MobiDB-lite"/>
    </source>
</evidence>
<dbReference type="OrthoDB" id="2583609at2"/>
<feature type="compositionally biased region" description="Low complexity" evidence="1">
    <location>
        <begin position="185"/>
        <end position="204"/>
    </location>
</feature>
<feature type="compositionally biased region" description="Low complexity" evidence="1">
    <location>
        <begin position="60"/>
        <end position="85"/>
    </location>
</feature>
<feature type="domain" description="LysM" evidence="3">
    <location>
        <begin position="137"/>
        <end position="184"/>
    </location>
</feature>
<feature type="region of interest" description="Disordered" evidence="1">
    <location>
        <begin position="53"/>
        <end position="140"/>
    </location>
</feature>
<gene>
    <name evidence="4" type="ORF">B8V81_4354</name>
</gene>